<evidence type="ECO:0000256" key="1">
    <source>
        <dbReference type="SAM" id="MobiDB-lite"/>
    </source>
</evidence>
<reference evidence="2 3" key="1">
    <citation type="journal article" date="2021" name="Sci. Rep.">
        <title>The genome of the diatom Chaetoceros tenuissimus carries an ancient integrated fragment of an extant virus.</title>
        <authorList>
            <person name="Hongo Y."/>
            <person name="Kimura K."/>
            <person name="Takaki Y."/>
            <person name="Yoshida Y."/>
            <person name="Baba S."/>
            <person name="Kobayashi G."/>
            <person name="Nagasaki K."/>
            <person name="Hano T."/>
            <person name="Tomaru Y."/>
        </authorList>
    </citation>
    <scope>NUCLEOTIDE SEQUENCE [LARGE SCALE GENOMIC DNA]</scope>
    <source>
        <strain evidence="2 3">NIES-3715</strain>
    </source>
</reference>
<feature type="region of interest" description="Disordered" evidence="1">
    <location>
        <begin position="19"/>
        <end position="56"/>
    </location>
</feature>
<dbReference type="EMBL" id="BLLK01000047">
    <property type="protein sequence ID" value="GFH55288.1"/>
    <property type="molecule type" value="Genomic_DNA"/>
</dbReference>
<evidence type="ECO:0000313" key="3">
    <source>
        <dbReference type="Proteomes" id="UP001054902"/>
    </source>
</evidence>
<protein>
    <submittedName>
        <fullName evidence="2">Uncharacterized protein</fullName>
    </submittedName>
</protein>
<feature type="compositionally biased region" description="Low complexity" evidence="1">
    <location>
        <begin position="46"/>
        <end position="55"/>
    </location>
</feature>
<comment type="caution">
    <text evidence="2">The sequence shown here is derived from an EMBL/GenBank/DDBJ whole genome shotgun (WGS) entry which is preliminary data.</text>
</comment>
<organism evidence="2 3">
    <name type="scientific">Chaetoceros tenuissimus</name>
    <dbReference type="NCBI Taxonomy" id="426638"/>
    <lineage>
        <taxon>Eukaryota</taxon>
        <taxon>Sar</taxon>
        <taxon>Stramenopiles</taxon>
        <taxon>Ochrophyta</taxon>
        <taxon>Bacillariophyta</taxon>
        <taxon>Coscinodiscophyceae</taxon>
        <taxon>Chaetocerotophycidae</taxon>
        <taxon>Chaetocerotales</taxon>
        <taxon>Chaetocerotaceae</taxon>
        <taxon>Chaetoceros</taxon>
    </lineage>
</organism>
<evidence type="ECO:0000313" key="2">
    <source>
        <dbReference type="EMBL" id="GFH55288.1"/>
    </source>
</evidence>
<keyword evidence="3" id="KW-1185">Reference proteome</keyword>
<dbReference type="Proteomes" id="UP001054902">
    <property type="component" value="Unassembled WGS sequence"/>
</dbReference>
<feature type="compositionally biased region" description="Basic and acidic residues" evidence="1">
    <location>
        <begin position="19"/>
        <end position="30"/>
    </location>
</feature>
<sequence>MNSFYENIDVTSYLQEVQREEERNHFDQNENSRASDYLSDQRSDSRSSANSNSSSFETLLPKNGFYNLDAFFDIEIISLDGSISVDEEVPLSAGNGSSAKPCCSSVQYDEIYEEHSSSFSSRGKVLDTFAFQSLKRKVDTIAEKNVVDNSKKAKPSEQHEDEYDEEYASFSNEGKVHDTFAFQSLKTKEAYVTNAKNVVTTTIEESCKISPIQASKRPYDKTFQGEKRRNQIKYAYSDDENKVQISNATKLHGTSLSKDIFGKHYNVAKFTEGDRGCKRDQLEIGYTGLACAYCDGCLGRAKGGRYFPSSFKNFADPNKVLLRMYNHLQKCLECPSSTKKHLTALREVYDQERSNQERRSQRKFHRAIWDFLRKKDVC</sequence>
<proteinExistence type="predicted"/>
<gene>
    <name evidence="2" type="ORF">CTEN210_11764</name>
</gene>
<dbReference type="AlphaFoldDB" id="A0AAD3D098"/>
<accession>A0AAD3D098</accession>
<name>A0AAD3D098_9STRA</name>